<evidence type="ECO:0000313" key="2">
    <source>
        <dbReference type="Proteomes" id="UP000799424"/>
    </source>
</evidence>
<dbReference type="EMBL" id="MU006234">
    <property type="protein sequence ID" value="KAF2822439.1"/>
    <property type="molecule type" value="Genomic_DNA"/>
</dbReference>
<dbReference type="Proteomes" id="UP000799424">
    <property type="component" value="Unassembled WGS sequence"/>
</dbReference>
<dbReference type="OrthoDB" id="10573121at2759"/>
<dbReference type="AlphaFoldDB" id="A0A6A6ZPC7"/>
<evidence type="ECO:0000313" key="1">
    <source>
        <dbReference type="EMBL" id="KAF2822439.1"/>
    </source>
</evidence>
<organism evidence="1 2">
    <name type="scientific">Ophiobolus disseminans</name>
    <dbReference type="NCBI Taxonomy" id="1469910"/>
    <lineage>
        <taxon>Eukaryota</taxon>
        <taxon>Fungi</taxon>
        <taxon>Dikarya</taxon>
        <taxon>Ascomycota</taxon>
        <taxon>Pezizomycotina</taxon>
        <taxon>Dothideomycetes</taxon>
        <taxon>Pleosporomycetidae</taxon>
        <taxon>Pleosporales</taxon>
        <taxon>Pleosporineae</taxon>
        <taxon>Phaeosphaeriaceae</taxon>
        <taxon>Ophiobolus</taxon>
    </lineage>
</organism>
<gene>
    <name evidence="1" type="ORF">CC86DRAFT_410047</name>
</gene>
<sequence>MLDDCTSLTELRTTIHEHFLFHEDQEGLEDFFLRGQELKSKGLDSFQKMLKSLPNLRNADIDTTLDTKRRLKVSVTAKSMLQSTNLHLAYGRVVVKFQDWEAISDADKRRFDTTHPNPAAGAWKDWMLAECELKPGEYEKWLDNKPSSEMAVDAVEDDQE</sequence>
<proteinExistence type="predicted"/>
<reference evidence="1" key="1">
    <citation type="journal article" date="2020" name="Stud. Mycol.">
        <title>101 Dothideomycetes genomes: a test case for predicting lifestyles and emergence of pathogens.</title>
        <authorList>
            <person name="Haridas S."/>
            <person name="Albert R."/>
            <person name="Binder M."/>
            <person name="Bloem J."/>
            <person name="Labutti K."/>
            <person name="Salamov A."/>
            <person name="Andreopoulos B."/>
            <person name="Baker S."/>
            <person name="Barry K."/>
            <person name="Bills G."/>
            <person name="Bluhm B."/>
            <person name="Cannon C."/>
            <person name="Castanera R."/>
            <person name="Culley D."/>
            <person name="Daum C."/>
            <person name="Ezra D."/>
            <person name="Gonzalez J."/>
            <person name="Henrissat B."/>
            <person name="Kuo A."/>
            <person name="Liang C."/>
            <person name="Lipzen A."/>
            <person name="Lutzoni F."/>
            <person name="Magnuson J."/>
            <person name="Mondo S."/>
            <person name="Nolan M."/>
            <person name="Ohm R."/>
            <person name="Pangilinan J."/>
            <person name="Park H.-J."/>
            <person name="Ramirez L."/>
            <person name="Alfaro M."/>
            <person name="Sun H."/>
            <person name="Tritt A."/>
            <person name="Yoshinaga Y."/>
            <person name="Zwiers L.-H."/>
            <person name="Turgeon B."/>
            <person name="Goodwin S."/>
            <person name="Spatafora J."/>
            <person name="Crous P."/>
            <person name="Grigoriev I."/>
        </authorList>
    </citation>
    <scope>NUCLEOTIDE SEQUENCE</scope>
    <source>
        <strain evidence="1">CBS 113818</strain>
    </source>
</reference>
<keyword evidence="2" id="KW-1185">Reference proteome</keyword>
<accession>A0A6A6ZPC7</accession>
<name>A0A6A6ZPC7_9PLEO</name>
<protein>
    <submittedName>
        <fullName evidence="1">Uncharacterized protein</fullName>
    </submittedName>
</protein>